<keyword evidence="2" id="KW-1185">Reference proteome</keyword>
<organism evidence="1 2">
    <name type="scientific">Fusarium decemcellulare</name>
    <dbReference type="NCBI Taxonomy" id="57161"/>
    <lineage>
        <taxon>Eukaryota</taxon>
        <taxon>Fungi</taxon>
        <taxon>Dikarya</taxon>
        <taxon>Ascomycota</taxon>
        <taxon>Pezizomycotina</taxon>
        <taxon>Sordariomycetes</taxon>
        <taxon>Hypocreomycetidae</taxon>
        <taxon>Hypocreales</taxon>
        <taxon>Nectriaceae</taxon>
        <taxon>Fusarium</taxon>
        <taxon>Fusarium decemcellulare species complex</taxon>
    </lineage>
</organism>
<dbReference type="EMBL" id="JANRMS010005846">
    <property type="protein sequence ID" value="KAJ3500641.1"/>
    <property type="molecule type" value="Genomic_DNA"/>
</dbReference>
<gene>
    <name evidence="1" type="ORF">NM208_g17098</name>
</gene>
<evidence type="ECO:0000313" key="1">
    <source>
        <dbReference type="EMBL" id="KAJ3500641.1"/>
    </source>
</evidence>
<proteinExistence type="predicted"/>
<comment type="caution">
    <text evidence="1">The sequence shown here is derived from an EMBL/GenBank/DDBJ whole genome shotgun (WGS) entry which is preliminary data.</text>
</comment>
<protein>
    <submittedName>
        <fullName evidence="1">Uncharacterized protein</fullName>
    </submittedName>
</protein>
<name>A0ACC1R8F1_9HYPO</name>
<sequence length="141" mass="15351">MVKYRDTFAQGRGVAWDKAKTVNEQRGIEMTDVKKYLAGLEVRLGGGEDKSLSELESLMKLFGSVAIGGGVFHRYAIGRPDDSLACRGQSSRPRTNTPPDDIMSAPSLAVTALFQMPLPSSSSLSSLVRAFSVEHATRLRF</sequence>
<dbReference type="Proteomes" id="UP001148629">
    <property type="component" value="Unassembled WGS sequence"/>
</dbReference>
<accession>A0ACC1R8F1</accession>
<evidence type="ECO:0000313" key="2">
    <source>
        <dbReference type="Proteomes" id="UP001148629"/>
    </source>
</evidence>
<reference evidence="1" key="1">
    <citation type="submission" date="2022-08" db="EMBL/GenBank/DDBJ databases">
        <title>Genome Sequence of Fusarium decemcellulare.</title>
        <authorList>
            <person name="Buettner E."/>
        </authorList>
    </citation>
    <scope>NUCLEOTIDE SEQUENCE</scope>
    <source>
        <strain evidence="1">Babe19</strain>
    </source>
</reference>